<proteinExistence type="predicted"/>
<reference evidence="9" key="2">
    <citation type="submission" date="2015-01" db="EMBL/GenBank/DDBJ databases">
        <title>Evolutionary Origins and Diversification of the Mycorrhizal Mutualists.</title>
        <authorList>
            <consortium name="DOE Joint Genome Institute"/>
            <consortium name="Mycorrhizal Genomics Consortium"/>
            <person name="Kohler A."/>
            <person name="Kuo A."/>
            <person name="Nagy L.G."/>
            <person name="Floudas D."/>
            <person name="Copeland A."/>
            <person name="Barry K.W."/>
            <person name="Cichocki N."/>
            <person name="Veneault-Fourrey C."/>
            <person name="LaButti K."/>
            <person name="Lindquist E.A."/>
            <person name="Lipzen A."/>
            <person name="Lundell T."/>
            <person name="Morin E."/>
            <person name="Murat C."/>
            <person name="Riley R."/>
            <person name="Ohm R."/>
            <person name="Sun H."/>
            <person name="Tunlid A."/>
            <person name="Henrissat B."/>
            <person name="Grigoriev I.V."/>
            <person name="Hibbett D.S."/>
            <person name="Martin F."/>
        </authorList>
    </citation>
    <scope>NUCLEOTIDE SEQUENCE [LARGE SCALE GENOMIC DNA]</scope>
    <source>
        <strain evidence="9">LaAM-08-1</strain>
    </source>
</reference>
<evidence type="ECO:0000256" key="6">
    <source>
        <dbReference type="SAM" id="Phobius"/>
    </source>
</evidence>
<feature type="chain" id="PRO_5002205922" evidence="7">
    <location>
        <begin position="22"/>
        <end position="411"/>
    </location>
</feature>
<evidence type="ECO:0000256" key="3">
    <source>
        <dbReference type="ARBA" id="ARBA00022989"/>
    </source>
</evidence>
<dbReference type="GO" id="GO:0071944">
    <property type="term" value="C:cell periphery"/>
    <property type="evidence" value="ECO:0007669"/>
    <property type="project" value="UniProtKB-ARBA"/>
</dbReference>
<sequence>MHRSAEILLFLLVLFSQLVRGMQNISIDDQNPQITYVPLANWTLTAPGDFDAGGAHMLTEDPDAYATFTFTGVAVYYMSSLWPYVVNTAISLDGGAPVLFDLQDYTQPNAGGGPPTAKSRIVAKADGLENTQHTVRVSVGAAQHYAIMDMLIYTSLNAGDPSPATSPSPSFVPVEWSPSSTSPSSPSTPSTSSSTSSSVHPSSPSSSTKAHRLAIGLGIVCTLFVFGLMFLAWRWRRWYLRQQTIRGGPGEVNVDGPIDNGPEIREYPDNAPIGPPNDNPYDLPVPEPAAGFGHGRRDYAGSSRRSNPFHGPVGDLKPSHHDLVPSQYPYHDDGRGLEDLPPPPFANSPPLTSYLPGEGNMVMSDMPHPSLAYTSSPHTAFMTDGMSTSGRETRSSFALPFPQSLAYTPVT</sequence>
<evidence type="ECO:0000313" key="8">
    <source>
        <dbReference type="EMBL" id="KIJ98497.1"/>
    </source>
</evidence>
<evidence type="ECO:0000256" key="5">
    <source>
        <dbReference type="SAM" id="MobiDB-lite"/>
    </source>
</evidence>
<dbReference type="AlphaFoldDB" id="A0A0C9XRF4"/>
<feature type="compositionally biased region" description="Pro residues" evidence="5">
    <location>
        <begin position="273"/>
        <end position="287"/>
    </location>
</feature>
<evidence type="ECO:0000256" key="2">
    <source>
        <dbReference type="ARBA" id="ARBA00022692"/>
    </source>
</evidence>
<dbReference type="GO" id="GO:0016020">
    <property type="term" value="C:membrane"/>
    <property type="evidence" value="ECO:0007669"/>
    <property type="project" value="UniProtKB-SubCell"/>
</dbReference>
<evidence type="ECO:0000313" key="9">
    <source>
        <dbReference type="Proteomes" id="UP000054477"/>
    </source>
</evidence>
<gene>
    <name evidence="8" type="ORF">K443DRAFT_9095</name>
</gene>
<dbReference type="HOGENOM" id="CLU_657335_0_0_1"/>
<feature type="signal peptide" evidence="7">
    <location>
        <begin position="1"/>
        <end position="21"/>
    </location>
</feature>
<evidence type="ECO:0000256" key="4">
    <source>
        <dbReference type="ARBA" id="ARBA00023136"/>
    </source>
</evidence>
<name>A0A0C9XRF4_9AGAR</name>
<dbReference type="PANTHER" id="PTHR15549">
    <property type="entry name" value="PAIRED IMMUNOGLOBULIN-LIKE TYPE 2 RECEPTOR"/>
    <property type="match status" value="1"/>
</dbReference>
<keyword evidence="7" id="KW-0732">Signal</keyword>
<feature type="compositionally biased region" description="Low complexity" evidence="5">
    <location>
        <begin position="177"/>
        <end position="208"/>
    </location>
</feature>
<comment type="subcellular location">
    <subcellularLocation>
        <location evidence="1">Membrane</location>
        <topology evidence="1">Single-pass membrane protein</topology>
    </subcellularLocation>
</comment>
<protein>
    <submittedName>
        <fullName evidence="8">Uncharacterized protein</fullName>
    </submittedName>
</protein>
<dbReference type="InterPro" id="IPR051694">
    <property type="entry name" value="Immunoregulatory_rcpt-like"/>
</dbReference>
<feature type="region of interest" description="Disordered" evidence="5">
    <location>
        <begin position="164"/>
        <end position="208"/>
    </location>
</feature>
<organism evidence="8 9">
    <name type="scientific">Laccaria amethystina LaAM-08-1</name>
    <dbReference type="NCBI Taxonomy" id="1095629"/>
    <lineage>
        <taxon>Eukaryota</taxon>
        <taxon>Fungi</taxon>
        <taxon>Dikarya</taxon>
        <taxon>Basidiomycota</taxon>
        <taxon>Agaricomycotina</taxon>
        <taxon>Agaricomycetes</taxon>
        <taxon>Agaricomycetidae</taxon>
        <taxon>Agaricales</taxon>
        <taxon>Agaricineae</taxon>
        <taxon>Hydnangiaceae</taxon>
        <taxon>Laccaria</taxon>
    </lineage>
</organism>
<feature type="transmembrane region" description="Helical" evidence="6">
    <location>
        <begin position="213"/>
        <end position="233"/>
    </location>
</feature>
<evidence type="ECO:0000256" key="1">
    <source>
        <dbReference type="ARBA" id="ARBA00004167"/>
    </source>
</evidence>
<dbReference type="EMBL" id="KN838667">
    <property type="protein sequence ID" value="KIJ98497.1"/>
    <property type="molecule type" value="Genomic_DNA"/>
</dbReference>
<feature type="region of interest" description="Disordered" evidence="5">
    <location>
        <begin position="260"/>
        <end position="359"/>
    </location>
</feature>
<dbReference type="STRING" id="1095629.A0A0C9XRF4"/>
<evidence type="ECO:0000256" key="7">
    <source>
        <dbReference type="SAM" id="SignalP"/>
    </source>
</evidence>
<keyword evidence="2 6" id="KW-0812">Transmembrane</keyword>
<keyword evidence="9" id="KW-1185">Reference proteome</keyword>
<reference evidence="8 9" key="1">
    <citation type="submission" date="2014-04" db="EMBL/GenBank/DDBJ databases">
        <authorList>
            <consortium name="DOE Joint Genome Institute"/>
            <person name="Kuo A."/>
            <person name="Kohler A."/>
            <person name="Nagy L.G."/>
            <person name="Floudas D."/>
            <person name="Copeland A."/>
            <person name="Barry K.W."/>
            <person name="Cichocki N."/>
            <person name="Veneault-Fourrey C."/>
            <person name="LaButti K."/>
            <person name="Lindquist E.A."/>
            <person name="Lipzen A."/>
            <person name="Lundell T."/>
            <person name="Morin E."/>
            <person name="Murat C."/>
            <person name="Sun H."/>
            <person name="Tunlid A."/>
            <person name="Henrissat B."/>
            <person name="Grigoriev I.V."/>
            <person name="Hibbett D.S."/>
            <person name="Martin F."/>
            <person name="Nordberg H.P."/>
            <person name="Cantor M.N."/>
            <person name="Hua S.X."/>
        </authorList>
    </citation>
    <scope>NUCLEOTIDE SEQUENCE [LARGE SCALE GENOMIC DNA]</scope>
    <source>
        <strain evidence="8 9">LaAM-08-1</strain>
    </source>
</reference>
<keyword evidence="4 6" id="KW-0472">Membrane</keyword>
<dbReference type="Gene3D" id="2.60.120.260">
    <property type="entry name" value="Galactose-binding domain-like"/>
    <property type="match status" value="1"/>
</dbReference>
<keyword evidence="3 6" id="KW-1133">Transmembrane helix</keyword>
<dbReference type="OrthoDB" id="3234968at2759"/>
<accession>A0A0C9XRF4</accession>
<dbReference type="Proteomes" id="UP000054477">
    <property type="component" value="Unassembled WGS sequence"/>
</dbReference>